<evidence type="ECO:0000313" key="2">
    <source>
        <dbReference type="EMBL" id="SDX59486.1"/>
    </source>
</evidence>
<dbReference type="EMBL" id="FNMZ01000007">
    <property type="protein sequence ID" value="SDX59486.1"/>
    <property type="molecule type" value="Genomic_DNA"/>
</dbReference>
<name>A0A1H3CZI5_9RHOB</name>
<evidence type="ECO:0000256" key="1">
    <source>
        <dbReference type="SAM" id="SignalP"/>
    </source>
</evidence>
<proteinExistence type="predicted"/>
<organism evidence="2 3">
    <name type="scientific">Albimonas donghaensis</name>
    <dbReference type="NCBI Taxonomy" id="356660"/>
    <lineage>
        <taxon>Bacteria</taxon>
        <taxon>Pseudomonadati</taxon>
        <taxon>Pseudomonadota</taxon>
        <taxon>Alphaproteobacteria</taxon>
        <taxon>Rhodobacterales</taxon>
        <taxon>Paracoccaceae</taxon>
        <taxon>Albimonas</taxon>
    </lineage>
</organism>
<evidence type="ECO:0000313" key="3">
    <source>
        <dbReference type="Proteomes" id="UP000199118"/>
    </source>
</evidence>
<accession>A0A1H3CZI5</accession>
<dbReference type="Proteomes" id="UP000199118">
    <property type="component" value="Unassembled WGS sequence"/>
</dbReference>
<reference evidence="2 3" key="1">
    <citation type="submission" date="2016-10" db="EMBL/GenBank/DDBJ databases">
        <authorList>
            <person name="de Groot N.N."/>
        </authorList>
    </citation>
    <scope>NUCLEOTIDE SEQUENCE [LARGE SCALE GENOMIC DNA]</scope>
    <source>
        <strain evidence="2 3">DSM 17890</strain>
    </source>
</reference>
<feature type="chain" id="PRO_5011467542" evidence="1">
    <location>
        <begin position="43"/>
        <end position="66"/>
    </location>
</feature>
<keyword evidence="1" id="KW-0732">Signal</keyword>
<keyword evidence="3" id="KW-1185">Reference proteome</keyword>
<feature type="signal peptide" evidence="1">
    <location>
        <begin position="1"/>
        <end position="42"/>
    </location>
</feature>
<sequence length="66" mass="6618">MRLATPTPSRIFPRPRAALPAAILAPVLAPILVLAAAAAAPAQTTPETLPTCPSTHVVCGGSCCSK</sequence>
<dbReference type="RefSeq" id="WP_176954788.1">
    <property type="nucleotide sequence ID" value="NZ_FNMZ01000007.1"/>
</dbReference>
<gene>
    <name evidence="2" type="ORF">SAMN05444336_10746</name>
</gene>
<dbReference type="STRING" id="356660.SAMN05444336_10746"/>
<protein>
    <submittedName>
        <fullName evidence="2">Uncharacterized protein</fullName>
    </submittedName>
</protein>
<dbReference type="AlphaFoldDB" id="A0A1H3CZI5"/>